<feature type="transmembrane region" description="Helical" evidence="3">
    <location>
        <begin position="169"/>
        <end position="188"/>
    </location>
</feature>
<organism evidence="5 6">
    <name type="scientific">Kangiella aquimarina</name>
    <dbReference type="NCBI Taxonomy" id="261965"/>
    <lineage>
        <taxon>Bacteria</taxon>
        <taxon>Pseudomonadati</taxon>
        <taxon>Pseudomonadota</taxon>
        <taxon>Gammaproteobacteria</taxon>
        <taxon>Kangiellales</taxon>
        <taxon>Kangiellaceae</taxon>
        <taxon>Kangiella</taxon>
    </lineage>
</organism>
<evidence type="ECO:0000313" key="5">
    <source>
        <dbReference type="EMBL" id="WQG84906.1"/>
    </source>
</evidence>
<sequence>MRTKGKITTWDDSKGYGFITPLQGGERVFIHISAFANRNRRPQTNEIVTYQLSQDNKGRVCATKARLAGDSLPKRSQSKTNHIRVTVAIIAFGFVALSFLAGKIPLSILTLYVITSLITFLIYCKDKSAAKNKAWRTSEQSLHFLSLLGGWPGALIAQEKLRHKTNKKAFKAIFWITVFINSIAYIVFLNKDIVLPYIQSIL</sequence>
<protein>
    <submittedName>
        <fullName evidence="5">Cold shock and DUF1294 domain-containing protein</fullName>
    </submittedName>
</protein>
<dbReference type="PANTHER" id="PTHR12962:SF1">
    <property type="entry name" value="COLD SHOCK DOMAIN-CONTAINING PROTEIN CG9705"/>
    <property type="match status" value="1"/>
</dbReference>
<dbReference type="Pfam" id="PF00313">
    <property type="entry name" value="CSD"/>
    <property type="match status" value="1"/>
</dbReference>
<feature type="transmembrane region" description="Helical" evidence="3">
    <location>
        <begin position="83"/>
        <end position="100"/>
    </location>
</feature>
<keyword evidence="1" id="KW-0597">Phosphoprotein</keyword>
<keyword evidence="3" id="KW-0472">Membrane</keyword>
<evidence type="ECO:0000313" key="6">
    <source>
        <dbReference type="Proteomes" id="UP001324185"/>
    </source>
</evidence>
<dbReference type="SUPFAM" id="SSF50249">
    <property type="entry name" value="Nucleic acid-binding proteins"/>
    <property type="match status" value="1"/>
</dbReference>
<gene>
    <name evidence="5" type="ORF">SR900_10575</name>
</gene>
<dbReference type="PROSITE" id="PS00352">
    <property type="entry name" value="CSD_1"/>
    <property type="match status" value="1"/>
</dbReference>
<keyword evidence="3" id="KW-0812">Transmembrane</keyword>
<dbReference type="CDD" id="cd04458">
    <property type="entry name" value="CSP_CDS"/>
    <property type="match status" value="1"/>
</dbReference>
<comment type="subcellular location">
    <subcellularLocation>
        <location evidence="2">Cytoplasm</location>
    </subcellularLocation>
</comment>
<evidence type="ECO:0000256" key="2">
    <source>
        <dbReference type="RuleBase" id="RU000408"/>
    </source>
</evidence>
<keyword evidence="6" id="KW-1185">Reference proteome</keyword>
<dbReference type="PANTHER" id="PTHR12962">
    <property type="entry name" value="CALCIUM-REGULATED HEAT STABLE PROTEIN CRHSP-24-RELATED"/>
    <property type="match status" value="1"/>
</dbReference>
<dbReference type="RefSeq" id="WP_018625480.1">
    <property type="nucleotide sequence ID" value="NZ_CP140158.1"/>
</dbReference>
<dbReference type="InterPro" id="IPR012340">
    <property type="entry name" value="NA-bd_OB-fold"/>
</dbReference>
<dbReference type="InterPro" id="IPR010718">
    <property type="entry name" value="DUF1294"/>
</dbReference>
<dbReference type="Proteomes" id="UP001324185">
    <property type="component" value="Chromosome"/>
</dbReference>
<dbReference type="EMBL" id="CP140158">
    <property type="protein sequence ID" value="WQG84906.1"/>
    <property type="molecule type" value="Genomic_DNA"/>
</dbReference>
<evidence type="ECO:0000259" key="4">
    <source>
        <dbReference type="PROSITE" id="PS51857"/>
    </source>
</evidence>
<evidence type="ECO:0000256" key="1">
    <source>
        <dbReference type="ARBA" id="ARBA00022553"/>
    </source>
</evidence>
<dbReference type="InterPro" id="IPR002059">
    <property type="entry name" value="CSP_DNA-bd"/>
</dbReference>
<feature type="domain" description="CSD" evidence="4">
    <location>
        <begin position="2"/>
        <end position="67"/>
    </location>
</feature>
<proteinExistence type="predicted"/>
<dbReference type="SMART" id="SM00357">
    <property type="entry name" value="CSP"/>
    <property type="match status" value="1"/>
</dbReference>
<feature type="transmembrane region" description="Helical" evidence="3">
    <location>
        <begin position="106"/>
        <end position="124"/>
    </location>
</feature>
<evidence type="ECO:0000256" key="3">
    <source>
        <dbReference type="SAM" id="Phobius"/>
    </source>
</evidence>
<dbReference type="PROSITE" id="PS51857">
    <property type="entry name" value="CSD_2"/>
    <property type="match status" value="1"/>
</dbReference>
<name>A0ABZ0X2T5_9GAMM</name>
<dbReference type="InterPro" id="IPR011129">
    <property type="entry name" value="CSD"/>
</dbReference>
<dbReference type="Gene3D" id="2.40.50.140">
    <property type="entry name" value="Nucleic acid-binding proteins"/>
    <property type="match status" value="1"/>
</dbReference>
<keyword evidence="3" id="KW-1133">Transmembrane helix</keyword>
<reference evidence="5 6" key="1">
    <citation type="submission" date="2023-11" db="EMBL/GenBank/DDBJ databases">
        <title>MicrobeMod: A computational toolkit for identifying prokaryotic methylation and restriction-modification with nanopore sequencing.</title>
        <authorList>
            <person name="Crits-Christoph A."/>
            <person name="Kang S.C."/>
            <person name="Lee H."/>
            <person name="Ostrov N."/>
        </authorList>
    </citation>
    <scope>NUCLEOTIDE SEQUENCE [LARGE SCALE GENOMIC DNA]</scope>
    <source>
        <strain evidence="5 6">DSMZ 16071</strain>
    </source>
</reference>
<dbReference type="Pfam" id="PF06961">
    <property type="entry name" value="DUF1294"/>
    <property type="match status" value="1"/>
</dbReference>
<accession>A0ABZ0X2T5</accession>
<dbReference type="InterPro" id="IPR019844">
    <property type="entry name" value="CSD_CS"/>
</dbReference>
<dbReference type="InterPro" id="IPR052069">
    <property type="entry name" value="Ca-reg_mRNA-binding_domain"/>
</dbReference>